<dbReference type="PANTHER" id="PTHR43280">
    <property type="entry name" value="ARAC-FAMILY TRANSCRIPTIONAL REGULATOR"/>
    <property type="match status" value="1"/>
</dbReference>
<dbReference type="InterPro" id="IPR037923">
    <property type="entry name" value="HTH-like"/>
</dbReference>
<dbReference type="Pfam" id="PF12833">
    <property type="entry name" value="HTH_18"/>
    <property type="match status" value="1"/>
</dbReference>
<keyword evidence="1" id="KW-0805">Transcription regulation</keyword>
<dbReference type="Gene3D" id="1.10.10.60">
    <property type="entry name" value="Homeodomain-like"/>
    <property type="match status" value="2"/>
</dbReference>
<accession>A0ABW1V7A7</accession>
<dbReference type="PRINTS" id="PR00032">
    <property type="entry name" value="HTHARAC"/>
</dbReference>
<dbReference type="PANTHER" id="PTHR43280:SF2">
    <property type="entry name" value="HTH-TYPE TRANSCRIPTIONAL REGULATOR EXSA"/>
    <property type="match status" value="1"/>
</dbReference>
<dbReference type="RefSeq" id="WP_379235257.1">
    <property type="nucleotide sequence ID" value="NZ_JBHSTE010000004.1"/>
</dbReference>
<dbReference type="InterPro" id="IPR009057">
    <property type="entry name" value="Homeodomain-like_sf"/>
</dbReference>
<evidence type="ECO:0000313" key="5">
    <source>
        <dbReference type="EMBL" id="MFC6333610.1"/>
    </source>
</evidence>
<dbReference type="PROSITE" id="PS00041">
    <property type="entry name" value="HTH_ARAC_FAMILY_1"/>
    <property type="match status" value="1"/>
</dbReference>
<feature type="domain" description="HTH araC/xylS-type" evidence="4">
    <location>
        <begin position="176"/>
        <end position="274"/>
    </location>
</feature>
<dbReference type="InterPro" id="IPR018062">
    <property type="entry name" value="HTH_AraC-typ_CS"/>
</dbReference>
<dbReference type="EMBL" id="JBHSTE010000004">
    <property type="protein sequence ID" value="MFC6333610.1"/>
    <property type="molecule type" value="Genomic_DNA"/>
</dbReference>
<evidence type="ECO:0000256" key="3">
    <source>
        <dbReference type="ARBA" id="ARBA00023163"/>
    </source>
</evidence>
<dbReference type="InterPro" id="IPR003313">
    <property type="entry name" value="AraC-bd"/>
</dbReference>
<dbReference type="Proteomes" id="UP001596233">
    <property type="component" value="Unassembled WGS sequence"/>
</dbReference>
<protein>
    <submittedName>
        <fullName evidence="5">AraC family transcriptional regulator</fullName>
    </submittedName>
</protein>
<sequence>MDKFMEFLPQHLHQLDLYLIQYGREACEPGHSFGPAMREYFKFHYILDGKGIFEVNGQRYELKKGQGFLVTPETVCYYEADLQDPWTYCWIGFNGIKAAGLLRQAQLSDESPIYTWEKSGFFEQSIQQMMQSKTMTAGREFKLTGLLYLWLAAMIDCRGSELKQKAKENSKEHYIAQVVHFIEVNYANKISVQSIAQFVGLQRSYLSALFKEVMGISLQDYLISYRMRKACELLGSTTLMVGDIARSVGYEDPLLFSKMFKKSMQLSPTQYREQK</sequence>
<dbReference type="SUPFAM" id="SSF46689">
    <property type="entry name" value="Homeodomain-like"/>
    <property type="match status" value="2"/>
</dbReference>
<proteinExistence type="predicted"/>
<dbReference type="SUPFAM" id="SSF51215">
    <property type="entry name" value="Regulatory protein AraC"/>
    <property type="match status" value="1"/>
</dbReference>
<gene>
    <name evidence="5" type="ORF">ACFP56_13360</name>
</gene>
<dbReference type="InterPro" id="IPR014710">
    <property type="entry name" value="RmlC-like_jellyroll"/>
</dbReference>
<dbReference type="SMART" id="SM00342">
    <property type="entry name" value="HTH_ARAC"/>
    <property type="match status" value="1"/>
</dbReference>
<comment type="caution">
    <text evidence="5">The sequence shown here is derived from an EMBL/GenBank/DDBJ whole genome shotgun (WGS) entry which is preliminary data.</text>
</comment>
<evidence type="ECO:0000259" key="4">
    <source>
        <dbReference type="PROSITE" id="PS01124"/>
    </source>
</evidence>
<evidence type="ECO:0000256" key="1">
    <source>
        <dbReference type="ARBA" id="ARBA00023015"/>
    </source>
</evidence>
<evidence type="ECO:0000313" key="6">
    <source>
        <dbReference type="Proteomes" id="UP001596233"/>
    </source>
</evidence>
<dbReference type="Pfam" id="PF02311">
    <property type="entry name" value="AraC_binding"/>
    <property type="match status" value="1"/>
</dbReference>
<dbReference type="Gene3D" id="2.60.120.10">
    <property type="entry name" value="Jelly Rolls"/>
    <property type="match status" value="1"/>
</dbReference>
<keyword evidence="6" id="KW-1185">Reference proteome</keyword>
<evidence type="ECO:0000256" key="2">
    <source>
        <dbReference type="ARBA" id="ARBA00023125"/>
    </source>
</evidence>
<organism evidence="5 6">
    <name type="scientific">Paenibacillus septentrionalis</name>
    <dbReference type="NCBI Taxonomy" id="429342"/>
    <lineage>
        <taxon>Bacteria</taxon>
        <taxon>Bacillati</taxon>
        <taxon>Bacillota</taxon>
        <taxon>Bacilli</taxon>
        <taxon>Bacillales</taxon>
        <taxon>Paenibacillaceae</taxon>
        <taxon>Paenibacillus</taxon>
    </lineage>
</organism>
<reference evidence="6" key="1">
    <citation type="journal article" date="2019" name="Int. J. Syst. Evol. Microbiol.">
        <title>The Global Catalogue of Microorganisms (GCM) 10K type strain sequencing project: providing services to taxonomists for standard genome sequencing and annotation.</title>
        <authorList>
            <consortium name="The Broad Institute Genomics Platform"/>
            <consortium name="The Broad Institute Genome Sequencing Center for Infectious Disease"/>
            <person name="Wu L."/>
            <person name="Ma J."/>
        </authorList>
    </citation>
    <scope>NUCLEOTIDE SEQUENCE [LARGE SCALE GENOMIC DNA]</scope>
    <source>
        <strain evidence="6">PCU 280</strain>
    </source>
</reference>
<keyword evidence="3" id="KW-0804">Transcription</keyword>
<dbReference type="InterPro" id="IPR020449">
    <property type="entry name" value="Tscrpt_reg_AraC-type_HTH"/>
</dbReference>
<dbReference type="InterPro" id="IPR018060">
    <property type="entry name" value="HTH_AraC"/>
</dbReference>
<dbReference type="CDD" id="cd06986">
    <property type="entry name" value="cupin_MmsR-like_N"/>
    <property type="match status" value="1"/>
</dbReference>
<dbReference type="PROSITE" id="PS01124">
    <property type="entry name" value="HTH_ARAC_FAMILY_2"/>
    <property type="match status" value="1"/>
</dbReference>
<name>A0ABW1V7A7_9BACL</name>
<keyword evidence="2" id="KW-0238">DNA-binding</keyword>